<dbReference type="CDD" id="cd13732">
    <property type="entry name" value="HFD_CENP-W"/>
    <property type="match status" value="1"/>
</dbReference>
<dbReference type="EMBL" id="JAIFTL010000141">
    <property type="protein sequence ID" value="KAG9322547.1"/>
    <property type="molecule type" value="Genomic_DNA"/>
</dbReference>
<comment type="similarity">
    <text evidence="7">Belongs to the CENP-W/WIP1 family.</text>
</comment>
<dbReference type="PANTHER" id="PTHR34832">
    <property type="entry name" value="CENTROMERE PROTEIN W"/>
    <property type="match status" value="1"/>
</dbReference>
<dbReference type="GO" id="GO:0046982">
    <property type="term" value="F:protein heterodimerization activity"/>
    <property type="evidence" value="ECO:0007669"/>
    <property type="project" value="InterPro"/>
</dbReference>
<keyword evidence="4" id="KW-0995">Kinetochore</keyword>
<name>A0A9P8A1B7_MORAP</name>
<evidence type="ECO:0008006" key="10">
    <source>
        <dbReference type="Google" id="ProtNLM"/>
    </source>
</evidence>
<keyword evidence="6" id="KW-0137">Centromere</keyword>
<evidence type="ECO:0000256" key="4">
    <source>
        <dbReference type="ARBA" id="ARBA00022838"/>
    </source>
</evidence>
<gene>
    <name evidence="8" type="ORF">KVV02_003059</name>
</gene>
<dbReference type="Pfam" id="PF15510">
    <property type="entry name" value="CENP-W"/>
    <property type="match status" value="1"/>
</dbReference>
<evidence type="ECO:0000313" key="9">
    <source>
        <dbReference type="Proteomes" id="UP000717515"/>
    </source>
</evidence>
<dbReference type="Gene3D" id="1.10.20.10">
    <property type="entry name" value="Histone, subunit A"/>
    <property type="match status" value="1"/>
</dbReference>
<dbReference type="InterPro" id="IPR028847">
    <property type="entry name" value="CENP-W"/>
</dbReference>
<comment type="subcellular location">
    <subcellularLocation>
        <location evidence="2">Chromosome</location>
        <location evidence="2">Centromere</location>
        <location evidence="2">Kinetochore</location>
    </subcellularLocation>
    <subcellularLocation>
        <location evidence="1">Nucleus</location>
    </subcellularLocation>
</comment>
<comment type="caution">
    <text evidence="8">The sequence shown here is derived from an EMBL/GenBank/DDBJ whole genome shotgun (WGS) entry which is preliminary data.</text>
</comment>
<dbReference type="GO" id="GO:0007059">
    <property type="term" value="P:chromosome segregation"/>
    <property type="evidence" value="ECO:0007669"/>
    <property type="project" value="TreeGrafter"/>
</dbReference>
<dbReference type="GO" id="GO:0000278">
    <property type="term" value="P:mitotic cell cycle"/>
    <property type="evidence" value="ECO:0007669"/>
    <property type="project" value="InterPro"/>
</dbReference>
<evidence type="ECO:0000256" key="3">
    <source>
        <dbReference type="ARBA" id="ARBA00022454"/>
    </source>
</evidence>
<dbReference type="SUPFAM" id="SSF47113">
    <property type="entry name" value="Histone-fold"/>
    <property type="match status" value="1"/>
</dbReference>
<dbReference type="AlphaFoldDB" id="A0A9P8A1B7"/>
<keyword evidence="5" id="KW-0539">Nucleus</keyword>
<evidence type="ECO:0000256" key="1">
    <source>
        <dbReference type="ARBA" id="ARBA00004123"/>
    </source>
</evidence>
<evidence type="ECO:0000256" key="7">
    <source>
        <dbReference type="ARBA" id="ARBA00038432"/>
    </source>
</evidence>
<accession>A0A9P8A1B7</accession>
<evidence type="ECO:0000256" key="2">
    <source>
        <dbReference type="ARBA" id="ARBA00004629"/>
    </source>
</evidence>
<dbReference type="GO" id="GO:0003677">
    <property type="term" value="F:DNA binding"/>
    <property type="evidence" value="ECO:0007669"/>
    <property type="project" value="InterPro"/>
</dbReference>
<reference evidence="8" key="1">
    <citation type="submission" date="2021-07" db="EMBL/GenBank/DDBJ databases">
        <title>Draft genome of Mortierella alpina, strain LL118, isolated from an aspen leaf litter sample.</title>
        <authorList>
            <person name="Yang S."/>
            <person name="Vinatzer B.A."/>
        </authorList>
    </citation>
    <scope>NUCLEOTIDE SEQUENCE</scope>
    <source>
        <strain evidence="8">LL118</strain>
    </source>
</reference>
<organism evidence="8 9">
    <name type="scientific">Mortierella alpina</name>
    <name type="common">Oleaginous fungus</name>
    <name type="synonym">Mortierella renispora</name>
    <dbReference type="NCBI Taxonomy" id="64518"/>
    <lineage>
        <taxon>Eukaryota</taxon>
        <taxon>Fungi</taxon>
        <taxon>Fungi incertae sedis</taxon>
        <taxon>Mucoromycota</taxon>
        <taxon>Mortierellomycotina</taxon>
        <taxon>Mortierellomycetes</taxon>
        <taxon>Mortierellales</taxon>
        <taxon>Mortierellaceae</taxon>
        <taxon>Mortierella</taxon>
    </lineage>
</organism>
<evidence type="ECO:0000256" key="5">
    <source>
        <dbReference type="ARBA" id="ARBA00023242"/>
    </source>
</evidence>
<keyword evidence="3" id="KW-0158">Chromosome</keyword>
<evidence type="ECO:0000313" key="8">
    <source>
        <dbReference type="EMBL" id="KAG9322547.1"/>
    </source>
</evidence>
<dbReference type="InterPro" id="IPR009072">
    <property type="entry name" value="Histone-fold"/>
</dbReference>
<dbReference type="GO" id="GO:0005654">
    <property type="term" value="C:nucleoplasm"/>
    <property type="evidence" value="ECO:0007669"/>
    <property type="project" value="TreeGrafter"/>
</dbReference>
<dbReference type="InterPro" id="IPR052484">
    <property type="entry name" value="CENP-W/WIP1"/>
</dbReference>
<dbReference type="GO" id="GO:0051382">
    <property type="term" value="P:kinetochore assembly"/>
    <property type="evidence" value="ECO:0007669"/>
    <property type="project" value="InterPro"/>
</dbReference>
<dbReference type="Proteomes" id="UP000717515">
    <property type="component" value="Unassembled WGS sequence"/>
</dbReference>
<evidence type="ECO:0000256" key="6">
    <source>
        <dbReference type="ARBA" id="ARBA00023328"/>
    </source>
</evidence>
<protein>
    <recommendedName>
        <fullName evidence="10">Centromere protein W</fullName>
    </recommendedName>
</protein>
<dbReference type="PANTHER" id="PTHR34832:SF1">
    <property type="entry name" value="CENTROMERE PROTEIN W"/>
    <property type="match status" value="1"/>
</dbReference>
<dbReference type="GO" id="GO:0000776">
    <property type="term" value="C:kinetochore"/>
    <property type="evidence" value="ECO:0007669"/>
    <property type="project" value="UniProtKB-KW"/>
</dbReference>
<proteinExistence type="inferred from homology"/>
<sequence length="108" mass="12687">MHVTARVFGIVVDQSAASWHSFLRHTHNSQTHMTRIYPRKTLRKIIQAHEPTFKLSRNADIKVYVLYLMFLQRIVAEASRQAQMNRDSIIQSRHVTRALKMVLQQFKG</sequence>